<name>A0AAV3XQA0_9CYAN</name>
<organism evidence="2 3">
    <name type="scientific">Microseira wollei NIES-4236</name>
    <dbReference type="NCBI Taxonomy" id="2530354"/>
    <lineage>
        <taxon>Bacteria</taxon>
        <taxon>Bacillati</taxon>
        <taxon>Cyanobacteriota</taxon>
        <taxon>Cyanophyceae</taxon>
        <taxon>Oscillatoriophycideae</taxon>
        <taxon>Aerosakkonematales</taxon>
        <taxon>Aerosakkonemataceae</taxon>
        <taxon>Microseira</taxon>
    </lineage>
</organism>
<reference evidence="2" key="1">
    <citation type="submission" date="2019-10" db="EMBL/GenBank/DDBJ databases">
        <title>Draft genome sequece of Microseira wollei NIES-4236.</title>
        <authorList>
            <person name="Yamaguchi H."/>
            <person name="Suzuki S."/>
            <person name="Kawachi M."/>
        </authorList>
    </citation>
    <scope>NUCLEOTIDE SEQUENCE</scope>
    <source>
        <strain evidence="2">NIES-4236</strain>
    </source>
</reference>
<dbReference type="Gene3D" id="3.40.50.300">
    <property type="entry name" value="P-loop containing nucleotide triphosphate hydrolases"/>
    <property type="match status" value="1"/>
</dbReference>
<dbReference type="InterPro" id="IPR054472">
    <property type="entry name" value="WHD"/>
</dbReference>
<dbReference type="InterPro" id="IPR003593">
    <property type="entry name" value="AAA+_ATPase"/>
</dbReference>
<gene>
    <name evidence="2" type="ORF">MiSe_75300</name>
</gene>
<sequence length="680" mass="75397">MNVKAIDNWSSGNYRYLIASVAAVRLVLESYVAQWQNQRFSDEQAPIQAAIDAASALLPTPSALQQLCREFKLSDFERDLLLLCVGMELDPSFADLCARSGGGEELGFPTFNLAMSAFAAPHWDAISPHRPLRYWQLIEVGGGKTITQSPLRINERILHYLMGVDCLDEAFKGIIEPVYYSGELVRSHDSITTQIAAILSNKWGNIRQLPITDYPLPIVQLCGDEVGAKLAIASTACEISGMKLAAISARVIPTVTAELNNLILLWQREARLSRCALLLDCDEWEREDGAKENAIAQLMESITTGLIITTRDRRPAPKRPLITFDVHPPTKQEQLEIWQNALGEIAPSLNGQVEVLVDQFNLNAPTIYAVCSEALGRIAGESKDDNSPLPLGSSAPLPQLWDICRAQSRPRLDDLAQRIDPAATWDDLVLPEAPRQTLREIAAHVRQRTKVYQQWGFASKGGRGLGISALFAGSSGTGKTMSAEVLAGELQLDLYRIDLSSVVSKYIGETEKNLRRVFDAAEGGATILLFDEADAIFGKRSDVKDSHDRYANMEVSYLLQRMESYQGLAILTTNLKDSLDTAFLRRIRFVVKYAFPDAKDRAEIWRRIFPKNTPTEKLDFVKLARLNVAGGNIRNIALNAAFMAADAGEPVQMKHLLEAARTEYVKLERTLTDAEVKGWV</sequence>
<dbReference type="InterPro" id="IPR027417">
    <property type="entry name" value="P-loop_NTPase"/>
</dbReference>
<dbReference type="AlphaFoldDB" id="A0AAV3XQA0"/>
<feature type="domain" description="AAA+ ATPase" evidence="1">
    <location>
        <begin position="465"/>
        <end position="597"/>
    </location>
</feature>
<dbReference type="RefSeq" id="WP_226590672.1">
    <property type="nucleotide sequence ID" value="NZ_BLAY01000178.1"/>
</dbReference>
<evidence type="ECO:0000259" key="1">
    <source>
        <dbReference type="SMART" id="SM00382"/>
    </source>
</evidence>
<comment type="caution">
    <text evidence="2">The sequence shown here is derived from an EMBL/GenBank/DDBJ whole genome shotgun (WGS) entry which is preliminary data.</text>
</comment>
<dbReference type="Pfam" id="PF22977">
    <property type="entry name" value="WHD"/>
    <property type="match status" value="1"/>
</dbReference>
<proteinExistence type="predicted"/>
<dbReference type="CDD" id="cd19481">
    <property type="entry name" value="RecA-like_protease"/>
    <property type="match status" value="1"/>
</dbReference>
<dbReference type="Pfam" id="PF00004">
    <property type="entry name" value="AAA"/>
    <property type="match status" value="1"/>
</dbReference>
<dbReference type="PANTHER" id="PTHR46411:SF3">
    <property type="entry name" value="AAA+ ATPASE DOMAIN-CONTAINING PROTEIN"/>
    <property type="match status" value="1"/>
</dbReference>
<protein>
    <submittedName>
        <fullName evidence="2">ATPase central domain-containing protein</fullName>
    </submittedName>
</protein>
<dbReference type="PANTHER" id="PTHR46411">
    <property type="entry name" value="FAMILY ATPASE, PUTATIVE-RELATED"/>
    <property type="match status" value="1"/>
</dbReference>
<dbReference type="GO" id="GO:0005524">
    <property type="term" value="F:ATP binding"/>
    <property type="evidence" value="ECO:0007669"/>
    <property type="project" value="InterPro"/>
</dbReference>
<dbReference type="EMBL" id="BLAY01000178">
    <property type="protein sequence ID" value="GET42712.1"/>
    <property type="molecule type" value="Genomic_DNA"/>
</dbReference>
<keyword evidence="3" id="KW-1185">Reference proteome</keyword>
<evidence type="ECO:0000313" key="2">
    <source>
        <dbReference type="EMBL" id="GET42712.1"/>
    </source>
</evidence>
<accession>A0AAV3XQA0</accession>
<dbReference type="SUPFAM" id="SSF52540">
    <property type="entry name" value="P-loop containing nucleoside triphosphate hydrolases"/>
    <property type="match status" value="1"/>
</dbReference>
<dbReference type="Proteomes" id="UP001050975">
    <property type="component" value="Unassembled WGS sequence"/>
</dbReference>
<dbReference type="SMART" id="SM00382">
    <property type="entry name" value="AAA"/>
    <property type="match status" value="1"/>
</dbReference>
<dbReference type="InterPro" id="IPR003959">
    <property type="entry name" value="ATPase_AAA_core"/>
</dbReference>
<dbReference type="GO" id="GO:0016887">
    <property type="term" value="F:ATP hydrolysis activity"/>
    <property type="evidence" value="ECO:0007669"/>
    <property type="project" value="InterPro"/>
</dbReference>
<evidence type="ECO:0000313" key="3">
    <source>
        <dbReference type="Proteomes" id="UP001050975"/>
    </source>
</evidence>